<accession>A0A1M7B0P6</accession>
<dbReference type="AlphaFoldDB" id="A0A1M7B0P6"/>
<evidence type="ECO:0000313" key="3">
    <source>
        <dbReference type="Proteomes" id="UP000184420"/>
    </source>
</evidence>
<sequence length="42" mass="4718">MFESGSVNSGAASFYTREGSKQSRFPAGFNKYKGELLYVQYD</sequence>
<keyword evidence="3" id="KW-1185">Reference proteome</keyword>
<evidence type="ECO:0000313" key="2">
    <source>
        <dbReference type="EMBL" id="SHL48550.1"/>
    </source>
</evidence>
<feature type="region of interest" description="Disordered" evidence="1">
    <location>
        <begin position="1"/>
        <end position="26"/>
    </location>
</feature>
<proteinExistence type="predicted"/>
<gene>
    <name evidence="2" type="ORF">SAMN05444266_103482</name>
</gene>
<dbReference type="Proteomes" id="UP000184420">
    <property type="component" value="Unassembled WGS sequence"/>
</dbReference>
<reference evidence="2 3" key="1">
    <citation type="submission" date="2016-11" db="EMBL/GenBank/DDBJ databases">
        <authorList>
            <person name="Jaros S."/>
            <person name="Januszkiewicz K."/>
            <person name="Wedrychowicz H."/>
        </authorList>
    </citation>
    <scope>NUCLEOTIDE SEQUENCE [LARGE SCALE GENOMIC DNA]</scope>
    <source>
        <strain evidence="2 3">DSM 27406</strain>
    </source>
</reference>
<dbReference type="EMBL" id="FRBL01000003">
    <property type="protein sequence ID" value="SHL48550.1"/>
    <property type="molecule type" value="Genomic_DNA"/>
</dbReference>
<feature type="compositionally biased region" description="Polar residues" evidence="1">
    <location>
        <begin position="1"/>
        <end position="11"/>
    </location>
</feature>
<protein>
    <submittedName>
        <fullName evidence="2">Uncharacterized protein</fullName>
    </submittedName>
</protein>
<name>A0A1M7B0P6_9BACT</name>
<organism evidence="2 3">
    <name type="scientific">Chitinophaga jiangningensis</name>
    <dbReference type="NCBI Taxonomy" id="1419482"/>
    <lineage>
        <taxon>Bacteria</taxon>
        <taxon>Pseudomonadati</taxon>
        <taxon>Bacteroidota</taxon>
        <taxon>Chitinophagia</taxon>
        <taxon>Chitinophagales</taxon>
        <taxon>Chitinophagaceae</taxon>
        <taxon>Chitinophaga</taxon>
    </lineage>
</organism>
<evidence type="ECO:0000256" key="1">
    <source>
        <dbReference type="SAM" id="MobiDB-lite"/>
    </source>
</evidence>